<dbReference type="EMBL" id="CM047948">
    <property type="protein sequence ID" value="KAI9896171.1"/>
    <property type="molecule type" value="Genomic_DNA"/>
</dbReference>
<comment type="caution">
    <text evidence="1">The sequence shown here is derived from an EMBL/GenBank/DDBJ whole genome shotgun (WGS) entry which is preliminary data.</text>
</comment>
<gene>
    <name evidence="1" type="ORF">N3K66_008343</name>
</gene>
<organism evidence="1 2">
    <name type="scientific">Trichothecium roseum</name>
    <dbReference type="NCBI Taxonomy" id="47278"/>
    <lineage>
        <taxon>Eukaryota</taxon>
        <taxon>Fungi</taxon>
        <taxon>Dikarya</taxon>
        <taxon>Ascomycota</taxon>
        <taxon>Pezizomycotina</taxon>
        <taxon>Sordariomycetes</taxon>
        <taxon>Hypocreomycetidae</taxon>
        <taxon>Hypocreales</taxon>
        <taxon>Hypocreales incertae sedis</taxon>
        <taxon>Trichothecium</taxon>
    </lineage>
</organism>
<accession>A0ACC0UPZ8</accession>
<reference evidence="1" key="1">
    <citation type="submission" date="2022-10" db="EMBL/GenBank/DDBJ databases">
        <title>Complete Genome of Trichothecium roseum strain YXFP-22015, a Plant Pathogen Isolated from Citrus.</title>
        <authorList>
            <person name="Wang Y."/>
            <person name="Zhu L."/>
        </authorList>
    </citation>
    <scope>NUCLEOTIDE SEQUENCE</scope>
    <source>
        <strain evidence="1">YXFP-22015</strain>
    </source>
</reference>
<keyword evidence="2" id="KW-1185">Reference proteome</keyword>
<name>A0ACC0UPZ8_9HYPO</name>
<dbReference type="Proteomes" id="UP001163324">
    <property type="component" value="Chromosome 9"/>
</dbReference>
<evidence type="ECO:0000313" key="2">
    <source>
        <dbReference type="Proteomes" id="UP001163324"/>
    </source>
</evidence>
<sequence>MATTIAALKDSDWMPSSEGEKELKVALEKALVTSPASVITKSPDARQNRFILETKGYHDLYLYVVEGITYTDSNDKFESEFKKSTFATVDKIDPNAYGLLRDTTVSVATHCQDFNSNGLGRLVTSANGAIAYAEDCIGKLKEKTDISLYNAFQTLLDEKYASQPKDDAFDEAKESAELVVRSLHKSAKEKAEDAKAMVGLLQAFYTKTAADAGSVATIDQQFLTGPLDPTTGQRKLKPDGTPQEPYSEVMDAEVARLQKEITDSIVFRDQEYDKWETAKNKAIGLGVGGVFIFWLFIGSGVETDKAIKAKDEYDRLIALIVKDNQDKADLVKVLELVRALANHLHALLPKMEAALKAMTELQALFNEQDLNFTVVLDKINDLGTGVDARALKSRKYWITTAIDEAVEKFEQIRDLGREFKDSAKPEITKL</sequence>
<protein>
    <submittedName>
        <fullName evidence="1">Uncharacterized protein</fullName>
    </submittedName>
</protein>
<proteinExistence type="predicted"/>
<evidence type="ECO:0000313" key="1">
    <source>
        <dbReference type="EMBL" id="KAI9896171.1"/>
    </source>
</evidence>